<dbReference type="PANTHER" id="PTHR23200">
    <property type="entry name" value="METALLO-BETA-LACTAMASE DOMAIN-CONTAINING PROTEIN 1"/>
    <property type="match status" value="1"/>
</dbReference>
<gene>
    <name evidence="2" type="ORF">A3207_08835</name>
</gene>
<dbReference type="Proteomes" id="UP000752814">
    <property type="component" value="Unassembled WGS sequence"/>
</dbReference>
<dbReference type="Gene3D" id="3.60.15.10">
    <property type="entry name" value="Ribonuclease Z/Hydroxyacylglutathione hydrolase-like"/>
    <property type="match status" value="1"/>
</dbReference>
<reference evidence="2" key="1">
    <citation type="submission" date="2016-03" db="EMBL/GenBank/DDBJ databases">
        <authorList>
            <person name="Borrel G."/>
            <person name="Mccann A."/>
            <person name="O'Toole P.W."/>
        </authorList>
    </citation>
    <scope>NUCLEOTIDE SEQUENCE</scope>
    <source>
        <strain evidence="2">183</strain>
    </source>
</reference>
<name>A0A8J8PGF2_9ARCH</name>
<accession>A0A8J8PGF2</accession>
<dbReference type="Pfam" id="PF00753">
    <property type="entry name" value="Lactamase_B"/>
    <property type="match status" value="2"/>
</dbReference>
<dbReference type="GeneID" id="41322531"/>
<comment type="caution">
    <text evidence="2">The sequence shown here is derived from an EMBL/GenBank/DDBJ whole genome shotgun (WGS) entry which is preliminary data.</text>
</comment>
<evidence type="ECO:0000313" key="3">
    <source>
        <dbReference type="Proteomes" id="UP000752814"/>
    </source>
</evidence>
<dbReference type="OMA" id="WTPGHTF"/>
<feature type="domain" description="Metallo-beta-lactamase" evidence="1">
    <location>
        <begin position="22"/>
        <end position="178"/>
    </location>
</feature>
<organism evidence="2 3">
    <name type="scientific">Candidatus Methanomassiliicoccus intestinalis</name>
    <dbReference type="NCBI Taxonomy" id="1406512"/>
    <lineage>
        <taxon>Archaea</taxon>
        <taxon>Methanobacteriati</taxon>
        <taxon>Thermoplasmatota</taxon>
        <taxon>Thermoplasmata</taxon>
        <taxon>Methanomassiliicoccales</taxon>
        <taxon>Methanomassiliicoccaceae</taxon>
        <taxon>Methanomassiliicoccus</taxon>
    </lineage>
</organism>
<dbReference type="PANTHER" id="PTHR23200:SF49">
    <property type="entry name" value="METALLO-BETA-LACTAMASE DOMAIN-CONTAINING PROTEIN"/>
    <property type="match status" value="1"/>
</dbReference>
<dbReference type="EMBL" id="LVVT01000011">
    <property type="protein sequence ID" value="TQS83407.1"/>
    <property type="molecule type" value="Genomic_DNA"/>
</dbReference>
<dbReference type="SUPFAM" id="SSF56281">
    <property type="entry name" value="Metallo-hydrolase/oxidoreductase"/>
    <property type="match status" value="1"/>
</dbReference>
<dbReference type="RefSeq" id="WP_020448024.1">
    <property type="nucleotide sequence ID" value="NZ_CAYAYA010000003.1"/>
</dbReference>
<dbReference type="InterPro" id="IPR039344">
    <property type="entry name" value="MBLAC1"/>
</dbReference>
<dbReference type="AlphaFoldDB" id="A0A8J8PGF2"/>
<evidence type="ECO:0000313" key="2">
    <source>
        <dbReference type="EMBL" id="TQS83407.1"/>
    </source>
</evidence>
<dbReference type="InterPro" id="IPR001279">
    <property type="entry name" value="Metallo-B-lactamas"/>
</dbReference>
<dbReference type="CDD" id="cd07711">
    <property type="entry name" value="MBLAC1-like_MBL-fold"/>
    <property type="match status" value="1"/>
</dbReference>
<protein>
    <recommendedName>
        <fullName evidence="1">Metallo-beta-lactamase domain-containing protein</fullName>
    </recommendedName>
</protein>
<sequence length="186" mass="20471">MIRVLVEGYLRRENGQLLEAHSTVTAVIQDGFILLVDTSSKEYRNKLIDNLNNAEINAEDVDAVVLTHSHEDHTANLDLFPNAEVMMHPLEASDISYSPVHDNEEIFPGIRILHTPGHTAGSVSVFVENEHCIIAGDAIPTESNILKNLPPGINIDRDLAMASMHRILSMADCVIPGHGNLINLRV</sequence>
<evidence type="ECO:0000259" key="1">
    <source>
        <dbReference type="SMART" id="SM00849"/>
    </source>
</evidence>
<proteinExistence type="predicted"/>
<dbReference type="InterPro" id="IPR036866">
    <property type="entry name" value="RibonucZ/Hydroxyglut_hydro"/>
</dbReference>
<dbReference type="SMART" id="SM00849">
    <property type="entry name" value="Lactamase_B"/>
    <property type="match status" value="1"/>
</dbReference>